<accession>A0A368R8Q6</accession>
<proteinExistence type="predicted"/>
<gene>
    <name evidence="1" type="ORF">SETIT_5G247500v2</name>
</gene>
<organism evidence="1">
    <name type="scientific">Setaria italica</name>
    <name type="common">Foxtail millet</name>
    <name type="synonym">Panicum italicum</name>
    <dbReference type="NCBI Taxonomy" id="4555"/>
    <lineage>
        <taxon>Eukaryota</taxon>
        <taxon>Viridiplantae</taxon>
        <taxon>Streptophyta</taxon>
        <taxon>Embryophyta</taxon>
        <taxon>Tracheophyta</taxon>
        <taxon>Spermatophyta</taxon>
        <taxon>Magnoliopsida</taxon>
        <taxon>Liliopsida</taxon>
        <taxon>Poales</taxon>
        <taxon>Poaceae</taxon>
        <taxon>PACMAD clade</taxon>
        <taxon>Panicoideae</taxon>
        <taxon>Panicodae</taxon>
        <taxon>Paniceae</taxon>
        <taxon>Cenchrinae</taxon>
        <taxon>Setaria</taxon>
    </lineage>
</organism>
<sequence length="57" mass="7122">MHTSKVTFQHKVRNHLYPCFLVREKKSPLIQEDVWCWYNIEVWMSTGYTQRLEWYNT</sequence>
<protein>
    <submittedName>
        <fullName evidence="1">Uncharacterized protein</fullName>
    </submittedName>
</protein>
<reference evidence="1" key="1">
    <citation type="journal article" date="2012" name="Nat. Biotechnol.">
        <title>Reference genome sequence of the model plant Setaria.</title>
        <authorList>
            <person name="Bennetzen J.L."/>
            <person name="Schmutz J."/>
            <person name="Wang H."/>
            <person name="Percifield R."/>
            <person name="Hawkins J."/>
            <person name="Pontaroli A.C."/>
            <person name="Estep M."/>
            <person name="Feng L."/>
            <person name="Vaughn J.N."/>
            <person name="Grimwood J."/>
            <person name="Jenkins J."/>
            <person name="Barry K."/>
            <person name="Lindquist E."/>
            <person name="Hellsten U."/>
            <person name="Deshpande S."/>
            <person name="Wang X."/>
            <person name="Wu X."/>
            <person name="Mitros T."/>
            <person name="Triplett J."/>
            <person name="Yang X."/>
            <person name="Ye C.Y."/>
            <person name="Mauro-Herrera M."/>
            <person name="Wang L."/>
            <person name="Li P."/>
            <person name="Sharma M."/>
            <person name="Sharma R."/>
            <person name="Ronald P.C."/>
            <person name="Panaud O."/>
            <person name="Kellogg E.A."/>
            <person name="Brutnell T.P."/>
            <person name="Doust A.N."/>
            <person name="Tuskan G.A."/>
            <person name="Rokhsar D."/>
            <person name="Devos K.M."/>
        </authorList>
    </citation>
    <scope>NUCLEOTIDE SEQUENCE [LARGE SCALE GENOMIC DNA]</scope>
    <source>
        <strain evidence="1">Yugu1</strain>
    </source>
</reference>
<dbReference type="EMBL" id="CM003532">
    <property type="protein sequence ID" value="RCV26464.1"/>
    <property type="molecule type" value="Genomic_DNA"/>
</dbReference>
<name>A0A368R8Q6_SETIT</name>
<dbReference type="AlphaFoldDB" id="A0A368R8Q6"/>
<evidence type="ECO:0000313" key="1">
    <source>
        <dbReference type="EMBL" id="RCV26464.1"/>
    </source>
</evidence>
<reference evidence="1" key="2">
    <citation type="submission" date="2015-07" db="EMBL/GenBank/DDBJ databases">
        <authorList>
            <person name="Noorani M."/>
        </authorList>
    </citation>
    <scope>NUCLEOTIDE SEQUENCE</scope>
    <source>
        <strain evidence="1">Yugu1</strain>
    </source>
</reference>